<evidence type="ECO:0000313" key="1">
    <source>
        <dbReference type="EMBL" id="KAG6430504.1"/>
    </source>
</evidence>
<organism evidence="1">
    <name type="scientific">Salvia splendens</name>
    <name type="common">Scarlet sage</name>
    <dbReference type="NCBI Taxonomy" id="180675"/>
    <lineage>
        <taxon>Eukaryota</taxon>
        <taxon>Viridiplantae</taxon>
        <taxon>Streptophyta</taxon>
        <taxon>Embryophyta</taxon>
        <taxon>Tracheophyta</taxon>
        <taxon>Spermatophyta</taxon>
        <taxon>Magnoliopsida</taxon>
        <taxon>eudicotyledons</taxon>
        <taxon>Gunneridae</taxon>
        <taxon>Pentapetalae</taxon>
        <taxon>asterids</taxon>
        <taxon>lamiids</taxon>
        <taxon>Lamiales</taxon>
        <taxon>Lamiaceae</taxon>
        <taxon>Nepetoideae</taxon>
        <taxon>Mentheae</taxon>
        <taxon>Salviinae</taxon>
        <taxon>Salvia</taxon>
        <taxon>Salvia subgen. Calosphace</taxon>
        <taxon>core Calosphace</taxon>
    </lineage>
</organism>
<dbReference type="EMBL" id="PNBA02000003">
    <property type="protein sequence ID" value="KAG6430504.1"/>
    <property type="molecule type" value="Genomic_DNA"/>
</dbReference>
<name>A0A8X8YEZ8_SALSN</name>
<dbReference type="Proteomes" id="UP000298416">
    <property type="component" value="Unassembled WGS sequence"/>
</dbReference>
<dbReference type="AlphaFoldDB" id="A0A8X8YEZ8"/>
<gene>
    <name evidence="1" type="ORF">SASPL_108574</name>
</gene>
<accession>A0A8X8YEZ8</accession>
<comment type="caution">
    <text evidence="1">The sequence shown here is derived from an EMBL/GenBank/DDBJ whole genome shotgun (WGS) entry which is preliminary data.</text>
</comment>
<reference evidence="1" key="1">
    <citation type="submission" date="2018-01" db="EMBL/GenBank/DDBJ databases">
        <authorList>
            <person name="Mao J.F."/>
        </authorList>
    </citation>
    <scope>NUCLEOTIDE SEQUENCE</scope>
    <source>
        <strain evidence="1">Huo1</strain>
        <tissue evidence="1">Leaf</tissue>
    </source>
</reference>
<evidence type="ECO:0000313" key="2">
    <source>
        <dbReference type="Proteomes" id="UP000298416"/>
    </source>
</evidence>
<sequence length="130" mass="14293">MKTEETEAEAKPQTEIVEMARGGEATPKDVKSVEKDLFCLSQASDGRAIPPRMDVTRLGFSKDQLIFAGSCILDYSFMLKAAAWYRATRQFGGVIGVHIFDPGPFDVFKLIRYGTLEGFTAALSVGIHND</sequence>
<keyword evidence="2" id="KW-1185">Reference proteome</keyword>
<protein>
    <submittedName>
        <fullName evidence="1">Uncharacterized protein</fullName>
    </submittedName>
</protein>
<proteinExistence type="predicted"/>
<reference evidence="1" key="2">
    <citation type="submission" date="2020-08" db="EMBL/GenBank/DDBJ databases">
        <title>Plant Genome Project.</title>
        <authorList>
            <person name="Zhang R.-G."/>
        </authorList>
    </citation>
    <scope>NUCLEOTIDE SEQUENCE</scope>
    <source>
        <strain evidence="1">Huo1</strain>
        <tissue evidence="1">Leaf</tissue>
    </source>
</reference>